<evidence type="ECO:0000256" key="2">
    <source>
        <dbReference type="SAM" id="Phobius"/>
    </source>
</evidence>
<feature type="region of interest" description="Disordered" evidence="1">
    <location>
        <begin position="387"/>
        <end position="414"/>
    </location>
</feature>
<feature type="transmembrane region" description="Helical" evidence="2">
    <location>
        <begin position="21"/>
        <end position="44"/>
    </location>
</feature>
<dbReference type="InterPro" id="IPR052894">
    <property type="entry name" value="AsmA-related"/>
</dbReference>
<accession>A0A411PLF3</accession>
<dbReference type="KEGG" id="smai:EXU30_17940"/>
<keyword evidence="2" id="KW-1133">Transmembrane helix</keyword>
<reference evidence="3 4" key="1">
    <citation type="submission" date="2019-02" db="EMBL/GenBank/DDBJ databases">
        <title>Shewanella sp. D4-2 isolated from Dokdo Island.</title>
        <authorList>
            <person name="Baek K."/>
        </authorList>
    </citation>
    <scope>NUCLEOTIDE SEQUENCE [LARGE SCALE GENOMIC DNA]</scope>
    <source>
        <strain evidence="3 4">D4-2</strain>
    </source>
</reference>
<keyword evidence="2" id="KW-0472">Membrane</keyword>
<dbReference type="InterPro" id="IPR008023">
    <property type="entry name" value="DUF748"/>
</dbReference>
<dbReference type="RefSeq" id="WP_130602357.1">
    <property type="nucleotide sequence ID" value="NZ_CP036200.1"/>
</dbReference>
<evidence type="ECO:0000313" key="3">
    <source>
        <dbReference type="EMBL" id="QBF84342.1"/>
    </source>
</evidence>
<dbReference type="Pfam" id="PF05359">
    <property type="entry name" value="DUF748"/>
    <property type="match status" value="2"/>
</dbReference>
<dbReference type="Gene3D" id="3.30.1330.60">
    <property type="entry name" value="OmpA-like domain"/>
    <property type="match status" value="1"/>
</dbReference>
<sequence>MKQTLQSFKQAFLQRPKYQRVAVYLLVSYALYCLILGIVTPALLKQQLPKQLSEITGRDVSITEIKINPFTLESTITDFAIAADASAADTSTSGDFVLFKQFYANVSFWQSITEFAVVFDKISLDAPQAKIAQLSEELTSPQFNFDDIITQASAYFAPEQKQQPTTTDDHAQALFPLQIKQLNITAAALSIEDKATASKINYPNINLAIYDFDTRANLNSEQRDQSQIQANQFSFSLIDDASSQLSISGGVQLKPLKLHSRINLTQFDLSYYYQFIDQWLEADLRSAFIGLSGSVNFDQESDVLALSNGQLSLDDVRFHAPNSEQAFIELGSFALADISFDSLAQQLTITKLKSDNLKVDANISADGSDLQRLLTPELPAYLIQTSQTQEQAKDQAQTPPQDQSKPEAQAGNQVDAADTSELVAVINGIEISNYQLNIIESIANQTANQWQIGELALTTGEVRSDLAGELEYKLQFTIQQDGQLSLEGKLDIQQQAAQIAYQMQDFPLSALQPYVSPFINVSINNGYIGTAGNVSIEPQTQDGNITVQGSVNAYQLDIEDNLLQTPLIAWQDMKLNQFDFNLKQNKLAIDQIDFHQMFSRIVIDEDGTNNIGHLIIEQTDNSGEDGETTNTGKDTQTNIEAQNLAQKQSQSQNNEPSDANSLAIDVNAINIHDSSAFFADDSLTPQFASGIEMLNGSIKKLSTTPETRASVDLQGKIDRYAPMSLKGEVNPLLAEPYVDLNLQFNKVELTSVNPYSGTYAGYYIDRGQLSINLNYQLQDNALKGSNHVVIDQLELGKPSNSSLATSLPISLAIALLQDRNGVIDLGVDVEGDLDSPSFSFGGIILKAMTNVITKAVTAPFSLLAGLVAEDDDMENVQFEFGSANITEDDKSKLDSLAKALVDRPLLKLNLKGAVEAVSDSQSLKEDAFKQTLSKRAALNYADIMDLSASGLPESGTVIDSLIALYDEQFGIEQRQTALAAIENDLPGLSPQAQQTRLHISLYNQLVNTIELDENDLGELAHARATAVKTYLVEQGKIDPSRIFLLESRVNYAQDEAKVVIGLDAD</sequence>
<dbReference type="PANTHER" id="PTHR30441">
    <property type="entry name" value="DUF748 DOMAIN-CONTAINING PROTEIN"/>
    <property type="match status" value="1"/>
</dbReference>
<evidence type="ECO:0000256" key="1">
    <source>
        <dbReference type="SAM" id="MobiDB-lite"/>
    </source>
</evidence>
<protein>
    <submittedName>
        <fullName evidence="3">DUF748 domain-containing protein</fullName>
    </submittedName>
</protein>
<dbReference type="Proteomes" id="UP000291106">
    <property type="component" value="Chromosome"/>
</dbReference>
<feature type="compositionally biased region" description="Polar residues" evidence="1">
    <location>
        <begin position="387"/>
        <end position="403"/>
    </location>
</feature>
<dbReference type="PANTHER" id="PTHR30441:SF8">
    <property type="entry name" value="DUF748 DOMAIN-CONTAINING PROTEIN"/>
    <property type="match status" value="1"/>
</dbReference>
<name>A0A411PLF3_9GAMM</name>
<dbReference type="EMBL" id="CP036200">
    <property type="protein sequence ID" value="QBF84342.1"/>
    <property type="molecule type" value="Genomic_DNA"/>
</dbReference>
<dbReference type="GO" id="GO:0005886">
    <property type="term" value="C:plasma membrane"/>
    <property type="evidence" value="ECO:0007669"/>
    <property type="project" value="TreeGrafter"/>
</dbReference>
<proteinExistence type="predicted"/>
<dbReference type="OrthoDB" id="9757969at2"/>
<gene>
    <name evidence="3" type="ORF">EXU30_17940</name>
</gene>
<keyword evidence="4" id="KW-1185">Reference proteome</keyword>
<dbReference type="InterPro" id="IPR036737">
    <property type="entry name" value="OmpA-like_sf"/>
</dbReference>
<dbReference type="GO" id="GO:0090313">
    <property type="term" value="P:regulation of protein targeting to membrane"/>
    <property type="evidence" value="ECO:0007669"/>
    <property type="project" value="TreeGrafter"/>
</dbReference>
<organism evidence="3 4">
    <name type="scientific">Shewanella maritima</name>
    <dbReference type="NCBI Taxonomy" id="2520507"/>
    <lineage>
        <taxon>Bacteria</taxon>
        <taxon>Pseudomonadati</taxon>
        <taxon>Pseudomonadota</taxon>
        <taxon>Gammaproteobacteria</taxon>
        <taxon>Alteromonadales</taxon>
        <taxon>Shewanellaceae</taxon>
        <taxon>Shewanella</taxon>
    </lineage>
</organism>
<evidence type="ECO:0000313" key="4">
    <source>
        <dbReference type="Proteomes" id="UP000291106"/>
    </source>
</evidence>
<keyword evidence="2" id="KW-0812">Transmembrane</keyword>
<dbReference type="AlphaFoldDB" id="A0A411PLF3"/>